<reference evidence="4" key="1">
    <citation type="submission" date="2015-03" db="EMBL/GenBank/DDBJ databases">
        <authorList>
            <person name="Wibberg D."/>
        </authorList>
    </citation>
    <scope>NUCLEOTIDE SEQUENCE [LARGE SCALE GENOMIC DNA]</scope>
</reference>
<keyword evidence="2" id="KW-0732">Signal</keyword>
<dbReference type="PROSITE" id="PS51257">
    <property type="entry name" value="PROKAR_LIPOPROTEIN"/>
    <property type="match status" value="1"/>
</dbReference>
<feature type="chain" id="PRO_5039705762" evidence="2">
    <location>
        <begin position="25"/>
        <end position="159"/>
    </location>
</feature>
<feature type="signal peptide" evidence="2">
    <location>
        <begin position="1"/>
        <end position="24"/>
    </location>
</feature>
<sequence length="159" mass="17575">MNMKRIIGLLLLCTALWISGCSGKASIYDGIEKQDITSIKSIKDLNFIYEYKGHTDNWASAYYVYQLKNDNDNHVTRLFLKYIGKEPGPSGEMKYKYTTEGGHNGSGTLSDAQSPSPIYNLGSSGGNGSIADQNSVVNMHVEWDGGTEEIELMPVNPRK</sequence>
<dbReference type="PATRIC" id="fig|1073571.4.peg.4550"/>
<accession>A0A0E4HCC5</accession>
<dbReference type="HOGENOM" id="CLU_1659047_0_0_9"/>
<evidence type="ECO:0000256" key="2">
    <source>
        <dbReference type="SAM" id="SignalP"/>
    </source>
</evidence>
<feature type="region of interest" description="Disordered" evidence="1">
    <location>
        <begin position="98"/>
        <end position="117"/>
    </location>
</feature>
<proteinExistence type="predicted"/>
<dbReference type="AlphaFoldDB" id="A0A0E4HCC5"/>
<gene>
    <name evidence="3" type="ORF">PRIO_4252</name>
</gene>
<evidence type="ECO:0000313" key="3">
    <source>
        <dbReference type="EMBL" id="CQR56654.1"/>
    </source>
</evidence>
<evidence type="ECO:0000256" key="1">
    <source>
        <dbReference type="SAM" id="MobiDB-lite"/>
    </source>
</evidence>
<dbReference type="Proteomes" id="UP000033163">
    <property type="component" value="Chromosome I"/>
</dbReference>
<name>A0A0E4HCC5_9BACL</name>
<organism evidence="3 4">
    <name type="scientific">Paenibacillus riograndensis SBR5</name>
    <dbReference type="NCBI Taxonomy" id="1073571"/>
    <lineage>
        <taxon>Bacteria</taxon>
        <taxon>Bacillati</taxon>
        <taxon>Bacillota</taxon>
        <taxon>Bacilli</taxon>
        <taxon>Bacillales</taxon>
        <taxon>Paenibacillaceae</taxon>
        <taxon>Paenibacillus</taxon>
        <taxon>Paenibacillus sonchi group</taxon>
    </lineage>
</organism>
<protein>
    <submittedName>
        <fullName evidence="3">Putative secreted protein</fullName>
    </submittedName>
</protein>
<feature type="compositionally biased region" description="Polar residues" evidence="1">
    <location>
        <begin position="106"/>
        <end position="117"/>
    </location>
</feature>
<dbReference type="KEGG" id="pri:PRIO_4252"/>
<dbReference type="EMBL" id="LN831776">
    <property type="protein sequence ID" value="CQR56654.1"/>
    <property type="molecule type" value="Genomic_DNA"/>
</dbReference>
<evidence type="ECO:0000313" key="4">
    <source>
        <dbReference type="Proteomes" id="UP000033163"/>
    </source>
</evidence>